<dbReference type="PANTHER" id="PTHR43781">
    <property type="entry name" value="SACCHAROPINE DEHYDROGENASE"/>
    <property type="match status" value="1"/>
</dbReference>
<sequence>MTPRIVLFGATGHTGGRVAAALVARGAHPVLAGRDPGRLGELADRLGADGGPLETARADVTDAGSVRALLSAGDVLVSTVGPFLRLGEPAVTAAVDAGAVYLDSTGEPPFLRRVFEEFGPRAERSGAALLTAFGHDYVPGNLAAALALADAGSRAHRVDVGYALDGVRGQAFSRGTFTSLLGVALEEGHAFRDGRLVEEPAGTRTWVFDAAGRRREGLSVGGSEHLALPGLAPTLREVGVCLDWFGPATPVAHRLAPLAPRLRRVPGAQAGLTRLTDLVAGRFAEAPSAGGEVRTTVVAEVRDVRGTRVARAELTGPDPYAMTADLLAWGAVRAAAGGVTGVGALGPVQAFGLAELTAGAATAGLLRR</sequence>
<dbReference type="RefSeq" id="WP_153361453.1">
    <property type="nucleotide sequence ID" value="NZ_JABGDC010000142.1"/>
</dbReference>
<accession>A0A562IVX7</accession>
<name>A0A562IVX7_9ACTN</name>
<dbReference type="AlphaFoldDB" id="A0A562IVX7"/>
<proteinExistence type="predicted"/>
<evidence type="ECO:0000313" key="1">
    <source>
        <dbReference type="EMBL" id="TWH75191.1"/>
    </source>
</evidence>
<reference evidence="1 2" key="1">
    <citation type="submission" date="2019-07" db="EMBL/GenBank/DDBJ databases">
        <title>R&amp;d 2014.</title>
        <authorList>
            <person name="Klenk H.-P."/>
        </authorList>
    </citation>
    <scope>NUCLEOTIDE SEQUENCE [LARGE SCALE GENOMIC DNA]</scope>
    <source>
        <strain evidence="1 2">DSM 45764</strain>
    </source>
</reference>
<dbReference type="OrthoDB" id="9774199at2"/>
<organism evidence="1 2">
    <name type="scientific">Modestobacter roseus</name>
    <dbReference type="NCBI Taxonomy" id="1181884"/>
    <lineage>
        <taxon>Bacteria</taxon>
        <taxon>Bacillati</taxon>
        <taxon>Actinomycetota</taxon>
        <taxon>Actinomycetes</taxon>
        <taxon>Geodermatophilales</taxon>
        <taxon>Geodermatophilaceae</taxon>
        <taxon>Modestobacter</taxon>
    </lineage>
</organism>
<dbReference type="Proteomes" id="UP000321490">
    <property type="component" value="Unassembled WGS sequence"/>
</dbReference>
<keyword evidence="2" id="KW-1185">Reference proteome</keyword>
<dbReference type="Gene3D" id="3.40.50.720">
    <property type="entry name" value="NAD(P)-binding Rossmann-like Domain"/>
    <property type="match status" value="1"/>
</dbReference>
<evidence type="ECO:0000313" key="2">
    <source>
        <dbReference type="Proteomes" id="UP000321490"/>
    </source>
</evidence>
<dbReference type="InterPro" id="IPR036291">
    <property type="entry name" value="NAD(P)-bd_dom_sf"/>
</dbReference>
<dbReference type="PANTHER" id="PTHR43781:SF1">
    <property type="entry name" value="SACCHAROPINE DEHYDROGENASE"/>
    <property type="match status" value="1"/>
</dbReference>
<protein>
    <submittedName>
        <fullName evidence="1">Short subunit dehydrogenase-like uncharacterized protein</fullName>
    </submittedName>
</protein>
<dbReference type="SUPFAM" id="SSF51735">
    <property type="entry name" value="NAD(P)-binding Rossmann-fold domains"/>
    <property type="match status" value="1"/>
</dbReference>
<dbReference type="EMBL" id="VLKF01000001">
    <property type="protein sequence ID" value="TWH75191.1"/>
    <property type="molecule type" value="Genomic_DNA"/>
</dbReference>
<gene>
    <name evidence="1" type="ORF">JD78_03746</name>
</gene>
<comment type="caution">
    <text evidence="1">The sequence shown here is derived from an EMBL/GenBank/DDBJ whole genome shotgun (WGS) entry which is preliminary data.</text>
</comment>